<proteinExistence type="predicted"/>
<feature type="transmembrane region" description="Helical" evidence="1">
    <location>
        <begin position="611"/>
        <end position="629"/>
    </location>
</feature>
<keyword evidence="1" id="KW-0812">Transmembrane</keyword>
<dbReference type="OMA" id="NHGHYIG"/>
<keyword evidence="2" id="KW-0732">Signal</keyword>
<dbReference type="GO" id="GO:0042765">
    <property type="term" value="C:GPI-anchor transamidase complex"/>
    <property type="evidence" value="ECO:0000318"/>
    <property type="project" value="GO_Central"/>
</dbReference>
<accession>A0A0K9NNT2</accession>
<dbReference type="STRING" id="29655.A0A0K9NNT2"/>
<evidence type="ECO:0000256" key="1">
    <source>
        <dbReference type="SAM" id="Phobius"/>
    </source>
</evidence>
<evidence type="ECO:0000313" key="3">
    <source>
        <dbReference type="EMBL" id="KMZ58426.1"/>
    </source>
</evidence>
<feature type="signal peptide" evidence="2">
    <location>
        <begin position="1"/>
        <end position="21"/>
    </location>
</feature>
<keyword evidence="4" id="KW-1185">Reference proteome</keyword>
<evidence type="ECO:0000256" key="2">
    <source>
        <dbReference type="SAM" id="SignalP"/>
    </source>
</evidence>
<comment type="caution">
    <text evidence="3">The sequence shown here is derived from an EMBL/GenBank/DDBJ whole genome shotgun (WGS) entry which is preliminary data.</text>
</comment>
<dbReference type="GO" id="GO:0016255">
    <property type="term" value="P:attachment of GPI anchor to protein"/>
    <property type="evidence" value="ECO:0000318"/>
    <property type="project" value="GO_Central"/>
</dbReference>
<dbReference type="PANTHER" id="PTHR12959">
    <property type="entry name" value="GPI TRANSAMIDASE COMPONENT PIG-T-RELATED"/>
    <property type="match status" value="1"/>
</dbReference>
<reference evidence="4" key="1">
    <citation type="journal article" date="2016" name="Nature">
        <title>The genome of the seagrass Zostera marina reveals angiosperm adaptation to the sea.</title>
        <authorList>
            <person name="Olsen J.L."/>
            <person name="Rouze P."/>
            <person name="Verhelst B."/>
            <person name="Lin Y.-C."/>
            <person name="Bayer T."/>
            <person name="Collen J."/>
            <person name="Dattolo E."/>
            <person name="De Paoli E."/>
            <person name="Dittami S."/>
            <person name="Maumus F."/>
            <person name="Michel G."/>
            <person name="Kersting A."/>
            <person name="Lauritano C."/>
            <person name="Lohaus R."/>
            <person name="Toepel M."/>
            <person name="Tonon T."/>
            <person name="Vanneste K."/>
            <person name="Amirebrahimi M."/>
            <person name="Brakel J."/>
            <person name="Bostroem C."/>
            <person name="Chovatia M."/>
            <person name="Grimwood J."/>
            <person name="Jenkins J.W."/>
            <person name="Jueterbock A."/>
            <person name="Mraz A."/>
            <person name="Stam W.T."/>
            <person name="Tice H."/>
            <person name="Bornberg-Bauer E."/>
            <person name="Green P.J."/>
            <person name="Pearson G.A."/>
            <person name="Procaccini G."/>
            <person name="Duarte C.M."/>
            <person name="Schmutz J."/>
            <person name="Reusch T.B.H."/>
            <person name="Van de Peer Y."/>
        </authorList>
    </citation>
    <scope>NUCLEOTIDE SEQUENCE [LARGE SCALE GENOMIC DNA]</scope>
    <source>
        <strain evidence="4">cv. Finnish</strain>
    </source>
</reference>
<dbReference type="PANTHER" id="PTHR12959:SF11">
    <property type="entry name" value="GPI TRANSAMIDASE COMPONENT PIG-T"/>
    <property type="match status" value="1"/>
</dbReference>
<dbReference type="OrthoDB" id="331263at2759"/>
<feature type="chain" id="PRO_5005527225" evidence="2">
    <location>
        <begin position="22"/>
        <end position="632"/>
    </location>
</feature>
<gene>
    <name evidence="3" type="ORF">ZOSMA_77G00880</name>
</gene>
<dbReference type="Proteomes" id="UP000036987">
    <property type="component" value="Unassembled WGS sequence"/>
</dbReference>
<keyword evidence="1" id="KW-1133">Transmembrane helix</keyword>
<keyword evidence="1" id="KW-0472">Membrane</keyword>
<sequence length="632" mass="71511">MKRILLFLFLAVVLCAPIVVSEEEAETFAEGLFLKPLPDRKLLAHFHFQSQAPDSVANGRHHRVFPKAVAQLVNKFQIRELELSFTQGRWDYERWGSSDSLSNPNAKPPGVELWADFNVPIDQVDVTWKSLTHALSGLFCSSINFLESSAAYTTPHWGFNSNSSNVRYGALPREAVCTENLTPWLKLLPCRDKTGIASLLDRPSIYKGFYHSQKMQLHSTHSGGILLDQTLTVVLQPSESTDNLVSDPLLQPSWSIRSLFRKKAIERCVLAKSSVVYLEIENGLVAELEKLGSIGSWGKFGFELPVTPSRILKPAMNMDAPSPSLLYEYNLIKYSETKPIDLGLRWKVPFSWSCSKAPFHARRFLMGSGNERGSIAISLQSTKSHYSHLNTKVVVFQIVPWYVRVYYHTLKIYIDGEEHNMSSVVEKMQVHPSEDKLSPGTMELMLILPYGIQSAVLTIDFDKGFLHIDDYPPDANQGFDIPSAIISFPDFQASTYFFKEKSAEKQTPLLLKFQEKSTVQSYTEVLLVPLTTPDFSMPYNVITFTCTVLALYFGSLLNVMRRRVDEEHRLLSQAKKQGLIPLLFSKLSLKFRGERLEPAPSSDSTFVNPKLLLKVFVVAIAAVLWHYFLNDR</sequence>
<name>A0A0K9NNT2_ZOSMR</name>
<evidence type="ECO:0000313" key="4">
    <source>
        <dbReference type="Proteomes" id="UP000036987"/>
    </source>
</evidence>
<dbReference type="AlphaFoldDB" id="A0A0K9NNT2"/>
<dbReference type="EMBL" id="LFYR01001945">
    <property type="protein sequence ID" value="KMZ58426.1"/>
    <property type="molecule type" value="Genomic_DNA"/>
</dbReference>
<feature type="transmembrane region" description="Helical" evidence="1">
    <location>
        <begin position="537"/>
        <end position="559"/>
    </location>
</feature>
<dbReference type="Pfam" id="PF04113">
    <property type="entry name" value="Gpi16"/>
    <property type="match status" value="1"/>
</dbReference>
<organism evidence="3 4">
    <name type="scientific">Zostera marina</name>
    <name type="common">Eelgrass</name>
    <dbReference type="NCBI Taxonomy" id="29655"/>
    <lineage>
        <taxon>Eukaryota</taxon>
        <taxon>Viridiplantae</taxon>
        <taxon>Streptophyta</taxon>
        <taxon>Embryophyta</taxon>
        <taxon>Tracheophyta</taxon>
        <taxon>Spermatophyta</taxon>
        <taxon>Magnoliopsida</taxon>
        <taxon>Liliopsida</taxon>
        <taxon>Zosteraceae</taxon>
        <taxon>Zostera</taxon>
    </lineage>
</organism>
<dbReference type="InterPro" id="IPR007245">
    <property type="entry name" value="PIG-T"/>
</dbReference>
<protein>
    <submittedName>
        <fullName evidence="3">Putative GPI transamidase component Gpi16</fullName>
    </submittedName>
</protein>